<reference evidence="1" key="1">
    <citation type="submission" date="2021-06" db="EMBL/GenBank/DDBJ databases">
        <authorList>
            <person name="Kallberg Y."/>
            <person name="Tangrot J."/>
            <person name="Rosling A."/>
        </authorList>
    </citation>
    <scope>NUCLEOTIDE SEQUENCE</scope>
    <source>
        <strain evidence="1">MA461A</strain>
    </source>
</reference>
<dbReference type="EMBL" id="CAJVQC010165655">
    <property type="protein sequence ID" value="CAG8849465.1"/>
    <property type="molecule type" value="Genomic_DNA"/>
</dbReference>
<sequence>SLVSTSRSNPHTLPTVVPSADDKFSNNSDLPKILPPVIGGSLEETAVNLDEQEANEVIRKTATHLPSKEEAQE</sequence>
<keyword evidence="2" id="KW-1185">Reference proteome</keyword>
<name>A0ACA9SWS4_9GLOM</name>
<feature type="non-terminal residue" evidence="1">
    <location>
        <position position="73"/>
    </location>
</feature>
<dbReference type="Proteomes" id="UP000789920">
    <property type="component" value="Unassembled WGS sequence"/>
</dbReference>
<accession>A0ACA9SWS4</accession>
<protein>
    <submittedName>
        <fullName evidence="1">27682_t:CDS:1</fullName>
    </submittedName>
</protein>
<evidence type="ECO:0000313" key="1">
    <source>
        <dbReference type="EMBL" id="CAG8849465.1"/>
    </source>
</evidence>
<gene>
    <name evidence="1" type="ORF">RPERSI_LOCUS35602</name>
</gene>
<comment type="caution">
    <text evidence="1">The sequence shown here is derived from an EMBL/GenBank/DDBJ whole genome shotgun (WGS) entry which is preliminary data.</text>
</comment>
<organism evidence="1 2">
    <name type="scientific">Racocetra persica</name>
    <dbReference type="NCBI Taxonomy" id="160502"/>
    <lineage>
        <taxon>Eukaryota</taxon>
        <taxon>Fungi</taxon>
        <taxon>Fungi incertae sedis</taxon>
        <taxon>Mucoromycota</taxon>
        <taxon>Glomeromycotina</taxon>
        <taxon>Glomeromycetes</taxon>
        <taxon>Diversisporales</taxon>
        <taxon>Gigasporaceae</taxon>
        <taxon>Racocetra</taxon>
    </lineage>
</organism>
<feature type="non-terminal residue" evidence="1">
    <location>
        <position position="1"/>
    </location>
</feature>
<evidence type="ECO:0000313" key="2">
    <source>
        <dbReference type="Proteomes" id="UP000789920"/>
    </source>
</evidence>
<proteinExistence type="predicted"/>